<comment type="caution">
    <text evidence="6">The sequence shown here is derived from an EMBL/GenBank/DDBJ whole genome shotgun (WGS) entry which is preliminary data.</text>
</comment>
<dbReference type="InterPro" id="IPR002227">
    <property type="entry name" value="Tyrosinase_Cu-bd"/>
</dbReference>
<dbReference type="PANTHER" id="PTHR11474">
    <property type="entry name" value="TYROSINASE FAMILY MEMBER"/>
    <property type="match status" value="1"/>
</dbReference>
<evidence type="ECO:0000313" key="6">
    <source>
        <dbReference type="EMBL" id="PVU94475.1"/>
    </source>
</evidence>
<dbReference type="STRING" id="133385.A0A2T9YQ48"/>
<dbReference type="Pfam" id="PF00264">
    <property type="entry name" value="Tyrosinase"/>
    <property type="match status" value="1"/>
</dbReference>
<evidence type="ECO:0000256" key="2">
    <source>
        <dbReference type="ARBA" id="ARBA00023008"/>
    </source>
</evidence>
<feature type="region of interest" description="Disordered" evidence="3">
    <location>
        <begin position="337"/>
        <end position="364"/>
    </location>
</feature>
<proteinExistence type="predicted"/>
<dbReference type="Proteomes" id="UP000245383">
    <property type="component" value="Unassembled WGS sequence"/>
</dbReference>
<feature type="signal peptide" evidence="4">
    <location>
        <begin position="1"/>
        <end position="20"/>
    </location>
</feature>
<evidence type="ECO:0000313" key="7">
    <source>
        <dbReference type="Proteomes" id="UP000245383"/>
    </source>
</evidence>
<evidence type="ECO:0000256" key="4">
    <source>
        <dbReference type="SAM" id="SignalP"/>
    </source>
</evidence>
<dbReference type="EMBL" id="MBFR01000088">
    <property type="protein sequence ID" value="PVU94475.1"/>
    <property type="molecule type" value="Genomic_DNA"/>
</dbReference>
<dbReference type="InterPro" id="IPR008922">
    <property type="entry name" value="Di-copper_centre_dom_sf"/>
</dbReference>
<feature type="chain" id="PRO_5015679808" description="Tyrosinase copper-binding domain-containing protein" evidence="4">
    <location>
        <begin position="21"/>
        <end position="444"/>
    </location>
</feature>
<evidence type="ECO:0000256" key="1">
    <source>
        <dbReference type="ARBA" id="ARBA00022723"/>
    </source>
</evidence>
<dbReference type="OrthoDB" id="6132182at2759"/>
<protein>
    <recommendedName>
        <fullName evidence="5">Tyrosinase copper-binding domain-containing protein</fullName>
    </recommendedName>
</protein>
<evidence type="ECO:0000256" key="3">
    <source>
        <dbReference type="SAM" id="MobiDB-lite"/>
    </source>
</evidence>
<sequence length="444" mass="49627">MKLFIHFIAISAGLIISTVAQNAPQCTGPLSVRKEINSLSSSEISQIKDVFLKMKSAGWWDWFTAIHVQNYSSLHSTPEFLPWHRRYTRDVEQTIQSYIPSFAMPYFDASAVCADPASSIIFRPDYFGGNGDQETKCISSGIAAGWIMDSSNSCIKREFNQGNRISSWQCPENVMSDIQTSKTFGDFSYNLELGIHGSVHNAIGGDMSSNASPNDFIFFLHHSNIDRLWLKWQNLNPSAKYQYTDYKGNPSDINGKLTLYDTPIIDSFDVGYGFNCYTYDESSTGTMTRTGLLNQKKNGNSDSITEKNLINFLDSQDLQKFFPDLVSNKPIINAPLMSKSMSPNSNTNTTSSKSTGNENIAGNIPTKDFKFNSTISLKTETSAVIAQNKTQGSSGGLKYPIPTRLTDGFLRMMGYDIPKYREYYQKQVDLANLLNSKGYVSPYL</sequence>
<dbReference type="GO" id="GO:0046872">
    <property type="term" value="F:metal ion binding"/>
    <property type="evidence" value="ECO:0007669"/>
    <property type="project" value="UniProtKB-KW"/>
</dbReference>
<dbReference type="SUPFAM" id="SSF48056">
    <property type="entry name" value="Di-copper centre-containing domain"/>
    <property type="match status" value="1"/>
</dbReference>
<gene>
    <name evidence="6" type="ORF">BB561_002516</name>
</gene>
<keyword evidence="1" id="KW-0479">Metal-binding</keyword>
<dbReference type="PRINTS" id="PR00092">
    <property type="entry name" value="TYROSINASE"/>
</dbReference>
<name>A0A2T9YQ48_9FUNG</name>
<dbReference type="AlphaFoldDB" id="A0A2T9YQ48"/>
<dbReference type="Gene3D" id="1.10.1280.10">
    <property type="entry name" value="Di-copper center containing domain from catechol oxidase"/>
    <property type="match status" value="1"/>
</dbReference>
<evidence type="ECO:0000259" key="5">
    <source>
        <dbReference type="PROSITE" id="PS00497"/>
    </source>
</evidence>
<dbReference type="PROSITE" id="PS00497">
    <property type="entry name" value="TYROSINASE_1"/>
    <property type="match status" value="1"/>
</dbReference>
<dbReference type="InterPro" id="IPR050316">
    <property type="entry name" value="Tyrosinase/Hemocyanin"/>
</dbReference>
<keyword evidence="4" id="KW-0732">Signal</keyword>
<reference evidence="6 7" key="1">
    <citation type="journal article" date="2018" name="MBio">
        <title>Comparative Genomics Reveals the Core Gene Toolbox for the Fungus-Insect Symbiosis.</title>
        <authorList>
            <person name="Wang Y."/>
            <person name="Stata M."/>
            <person name="Wang W."/>
            <person name="Stajich J.E."/>
            <person name="White M.M."/>
            <person name="Moncalvo J.M."/>
        </authorList>
    </citation>
    <scope>NUCLEOTIDE SEQUENCE [LARGE SCALE GENOMIC DNA]</scope>
    <source>
        <strain evidence="6 7">SWE-8-4</strain>
    </source>
</reference>
<keyword evidence="7" id="KW-1185">Reference proteome</keyword>
<dbReference type="GO" id="GO:0016491">
    <property type="term" value="F:oxidoreductase activity"/>
    <property type="evidence" value="ECO:0007669"/>
    <property type="project" value="InterPro"/>
</dbReference>
<feature type="domain" description="Tyrosinase copper-binding" evidence="5">
    <location>
        <begin position="75"/>
        <end position="92"/>
    </location>
</feature>
<keyword evidence="2" id="KW-0186">Copper</keyword>
<dbReference type="PANTHER" id="PTHR11474:SF126">
    <property type="entry name" value="TYROSINASE-LIKE PROTEIN TYR-1-RELATED"/>
    <property type="match status" value="1"/>
</dbReference>
<organism evidence="6 7">
    <name type="scientific">Smittium simulii</name>
    <dbReference type="NCBI Taxonomy" id="133385"/>
    <lineage>
        <taxon>Eukaryota</taxon>
        <taxon>Fungi</taxon>
        <taxon>Fungi incertae sedis</taxon>
        <taxon>Zoopagomycota</taxon>
        <taxon>Kickxellomycotina</taxon>
        <taxon>Harpellomycetes</taxon>
        <taxon>Harpellales</taxon>
        <taxon>Legeriomycetaceae</taxon>
        <taxon>Smittium</taxon>
    </lineage>
</organism>
<feature type="compositionally biased region" description="Low complexity" evidence="3">
    <location>
        <begin position="337"/>
        <end position="357"/>
    </location>
</feature>
<accession>A0A2T9YQ48</accession>